<dbReference type="AlphaFoldDB" id="A0A6M3ZRW5"/>
<dbReference type="EMBL" id="CP008956">
    <property type="protein sequence ID" value="QJQ00192.1"/>
    <property type="molecule type" value="Genomic_DNA"/>
</dbReference>
<name>A0A6M3ZRW5_9BURK</name>
<reference evidence="1 2" key="1">
    <citation type="journal article" date="2012" name="J. Bacteriol.">
        <title>Genome sequence of the pathogenic Herbaspirillum seropedicae strain Os34, isolated from rice roots.</title>
        <authorList>
            <person name="Ye W."/>
            <person name="Ye S."/>
            <person name="Liu J."/>
            <person name="Chang S."/>
            <person name="Chen M."/>
            <person name="Zhu B."/>
            <person name="Guo L."/>
            <person name="An Q."/>
        </authorList>
    </citation>
    <scope>NUCLEOTIDE SEQUENCE [LARGE SCALE GENOMIC DNA]</scope>
    <source>
        <strain evidence="1 2">Os34</strain>
    </source>
</reference>
<protein>
    <submittedName>
        <fullName evidence="1">Uncharacterized protein</fullName>
    </submittedName>
</protein>
<accession>A0A6M3ZRW5</accession>
<evidence type="ECO:0000313" key="2">
    <source>
        <dbReference type="Proteomes" id="UP000501648"/>
    </source>
</evidence>
<sequence length="80" mass="9218">MYDDPRHIRDHRIVIRCNADNYAFMKSLAQLQGENLATLAHDMMLHMAVEFVVARDVPIVINQNMQTKALKSHFLVPQNA</sequence>
<dbReference type="RefSeq" id="WP_017452874.1">
    <property type="nucleotide sequence ID" value="NZ_CP008956.1"/>
</dbReference>
<gene>
    <name evidence="1" type="ORF">C798_08090</name>
</gene>
<proteinExistence type="predicted"/>
<evidence type="ECO:0000313" key="1">
    <source>
        <dbReference type="EMBL" id="QJQ00192.1"/>
    </source>
</evidence>
<organism evidence="1 2">
    <name type="scientific">Herbaspirillum rubrisubalbicans Os34</name>
    <dbReference type="NCBI Taxonomy" id="1235827"/>
    <lineage>
        <taxon>Bacteria</taxon>
        <taxon>Pseudomonadati</taxon>
        <taxon>Pseudomonadota</taxon>
        <taxon>Betaproteobacteria</taxon>
        <taxon>Burkholderiales</taxon>
        <taxon>Oxalobacteraceae</taxon>
        <taxon>Herbaspirillum</taxon>
    </lineage>
</organism>
<dbReference type="Proteomes" id="UP000501648">
    <property type="component" value="Chromosome"/>
</dbReference>